<dbReference type="HAMAP" id="MF_00022">
    <property type="entry name" value="Glu_tRNA_synth_type1"/>
    <property type="match status" value="1"/>
</dbReference>
<evidence type="ECO:0000256" key="1">
    <source>
        <dbReference type="ARBA" id="ARBA00004496"/>
    </source>
</evidence>
<proteinExistence type="inferred from homology"/>
<evidence type="ECO:0000256" key="10">
    <source>
        <dbReference type="HAMAP-Rule" id="MF_00022"/>
    </source>
</evidence>
<sequence length="477" mass="55662">MSEIRVRIAPSPTGYLHVGTAHTALYNWLFARKNGGKFILRIEDTDVERSTKEMVDVILDSLKWLGIDWDEGPYYQSERFNLYKEAAKKLEKEGFLYRCYCTKEEIEERKQKVIESGKAWKYDRHCLNLTEEQKAAYEREGRPYALRFKVPEGMTAFNDGLHGEIRRDNKEIEDFVVVRSNGYPTYNFAVVVDDSSMGITHVMRGEDHISNTPKQILLYKALNLKVPEFIHLPLILAEDKSKLSKRKGTVAVTDYRDMGYLPDAFVNFLALLGWSPSTDKEIFSREELINLFDIKHLSKRGAVFDHKKLLWINSEYIRSMDAEKLYDYVKPLWDKAGFDYSVFSHEDLLRLIDLIKERARLLTDFVDSASYFFKDVEEYDEKGVNKHFLNEYAEDNLKLLYEKLSEIDSFEPDVTENVYRKIVEETGMKAGKLIHPTRLALTGKTVGPSLFHLMEFVGKERTLARIEKALEFIRNRK</sequence>
<dbReference type="GO" id="GO:0008270">
    <property type="term" value="F:zinc ion binding"/>
    <property type="evidence" value="ECO:0007669"/>
    <property type="project" value="InterPro"/>
</dbReference>
<evidence type="ECO:0000259" key="12">
    <source>
        <dbReference type="Pfam" id="PF19269"/>
    </source>
</evidence>
<evidence type="ECO:0000256" key="3">
    <source>
        <dbReference type="ARBA" id="ARBA00011245"/>
    </source>
</evidence>
<comment type="subcellular location">
    <subcellularLocation>
        <location evidence="1 10">Cytoplasm</location>
    </subcellularLocation>
</comment>
<evidence type="ECO:0000313" key="14">
    <source>
        <dbReference type="Proteomes" id="UP000282321"/>
    </source>
</evidence>
<dbReference type="SUPFAM" id="SSF52374">
    <property type="entry name" value="Nucleotidylyl transferase"/>
    <property type="match status" value="1"/>
</dbReference>
<evidence type="ECO:0000256" key="2">
    <source>
        <dbReference type="ARBA" id="ARBA00007894"/>
    </source>
</evidence>
<dbReference type="InterPro" id="IPR049940">
    <property type="entry name" value="GluQ/Sye"/>
</dbReference>
<comment type="function">
    <text evidence="10">Catalyzes the attachment of glutamate to tRNA(Glu) in a two-step reaction: glutamate is first activated by ATP to form Glu-AMP and then transferred to the acceptor end of tRNA(Glu).</text>
</comment>
<dbReference type="CDD" id="cd00808">
    <property type="entry name" value="GluRS_core"/>
    <property type="match status" value="1"/>
</dbReference>
<dbReference type="Gene3D" id="1.10.8.70">
    <property type="entry name" value="Glutamate-tRNA synthetase, class I, anticodon-binding domain 1"/>
    <property type="match status" value="1"/>
</dbReference>
<evidence type="ECO:0000313" key="13">
    <source>
        <dbReference type="EMBL" id="RKX64972.1"/>
    </source>
</evidence>
<dbReference type="PROSITE" id="PS00178">
    <property type="entry name" value="AA_TRNA_LIGASE_I"/>
    <property type="match status" value="1"/>
</dbReference>
<dbReference type="Pfam" id="PF00749">
    <property type="entry name" value="tRNA-synt_1c"/>
    <property type="match status" value="1"/>
</dbReference>
<dbReference type="InterPro" id="IPR014729">
    <property type="entry name" value="Rossmann-like_a/b/a_fold"/>
</dbReference>
<dbReference type="SUPFAM" id="SSF48163">
    <property type="entry name" value="An anticodon-binding domain of class I aminoacyl-tRNA synthetases"/>
    <property type="match status" value="1"/>
</dbReference>
<comment type="similarity">
    <text evidence="2 10">Belongs to the class-I aminoacyl-tRNA synthetase family. Glutamate--tRNA ligase type 1 subfamily.</text>
</comment>
<dbReference type="EC" id="6.1.1.17" evidence="10"/>
<keyword evidence="9 10" id="KW-0030">Aminoacyl-tRNA synthetase</keyword>
<dbReference type="GO" id="GO:0005524">
    <property type="term" value="F:ATP binding"/>
    <property type="evidence" value="ECO:0007669"/>
    <property type="project" value="UniProtKB-UniRule"/>
</dbReference>
<feature type="domain" description="Glutamyl/glutaminyl-tRNA synthetase class Ib catalytic" evidence="11">
    <location>
        <begin position="3"/>
        <end position="311"/>
    </location>
</feature>
<dbReference type="InterPro" id="IPR001412">
    <property type="entry name" value="aa-tRNA-synth_I_CS"/>
</dbReference>
<dbReference type="InterPro" id="IPR004527">
    <property type="entry name" value="Glu-tRNA-ligase_bac/mito"/>
</dbReference>
<reference evidence="13 14" key="1">
    <citation type="submission" date="2018-06" db="EMBL/GenBank/DDBJ databases">
        <title>Extensive metabolic versatility and redundancy in microbially diverse, dynamic hydrothermal sediments.</title>
        <authorList>
            <person name="Dombrowski N."/>
            <person name="Teske A."/>
            <person name="Baker B.J."/>
        </authorList>
    </citation>
    <scope>NUCLEOTIDE SEQUENCE [LARGE SCALE GENOMIC DNA]</scope>
    <source>
        <strain evidence="13">B35_G9</strain>
    </source>
</reference>
<evidence type="ECO:0000256" key="5">
    <source>
        <dbReference type="ARBA" id="ARBA00022598"/>
    </source>
</evidence>
<keyword evidence="6 10" id="KW-0547">Nucleotide-binding</keyword>
<feature type="binding site" evidence="10">
    <location>
        <position position="245"/>
    </location>
    <ligand>
        <name>ATP</name>
        <dbReference type="ChEBI" id="CHEBI:30616"/>
    </ligand>
</feature>
<dbReference type="GO" id="GO:0006424">
    <property type="term" value="P:glutamyl-tRNA aminoacylation"/>
    <property type="evidence" value="ECO:0007669"/>
    <property type="project" value="UniProtKB-UniRule"/>
</dbReference>
<name>A0A660S5J1_UNCT6</name>
<feature type="domain" description="Aminoacyl-tRNA synthetase class I anticodon-binding" evidence="12">
    <location>
        <begin position="325"/>
        <end position="470"/>
    </location>
</feature>
<feature type="short sequence motif" description="'KMSKS' region" evidence="10">
    <location>
        <begin position="242"/>
        <end position="246"/>
    </location>
</feature>
<evidence type="ECO:0000256" key="9">
    <source>
        <dbReference type="ARBA" id="ARBA00023146"/>
    </source>
</evidence>
<evidence type="ECO:0000256" key="4">
    <source>
        <dbReference type="ARBA" id="ARBA00022490"/>
    </source>
</evidence>
<comment type="caution">
    <text evidence="10">Lacks conserved residue(s) required for the propagation of feature annotation.</text>
</comment>
<dbReference type="InterPro" id="IPR045462">
    <property type="entry name" value="aa-tRNA-synth_I_cd-bd"/>
</dbReference>
<evidence type="ECO:0000256" key="6">
    <source>
        <dbReference type="ARBA" id="ARBA00022741"/>
    </source>
</evidence>
<keyword evidence="7 10" id="KW-0067">ATP-binding</keyword>
<organism evidence="13 14">
    <name type="scientific">candidate division TA06 bacterium</name>
    <dbReference type="NCBI Taxonomy" id="2250710"/>
    <lineage>
        <taxon>Bacteria</taxon>
        <taxon>Bacteria division TA06</taxon>
    </lineage>
</organism>
<dbReference type="GO" id="GO:0005829">
    <property type="term" value="C:cytosol"/>
    <property type="evidence" value="ECO:0007669"/>
    <property type="project" value="TreeGrafter"/>
</dbReference>
<dbReference type="PRINTS" id="PR00987">
    <property type="entry name" value="TRNASYNTHGLU"/>
</dbReference>
<dbReference type="EMBL" id="QNBC01000119">
    <property type="protein sequence ID" value="RKX64972.1"/>
    <property type="molecule type" value="Genomic_DNA"/>
</dbReference>
<dbReference type="InterPro" id="IPR020752">
    <property type="entry name" value="Glu-tRNA-synth_I_codon-bd_sub1"/>
</dbReference>
<accession>A0A660S5J1</accession>
<dbReference type="InterPro" id="IPR000924">
    <property type="entry name" value="Glu/Gln-tRNA-synth"/>
</dbReference>
<keyword evidence="5 10" id="KW-0436">Ligase</keyword>
<evidence type="ECO:0000259" key="11">
    <source>
        <dbReference type="Pfam" id="PF00749"/>
    </source>
</evidence>
<protein>
    <recommendedName>
        <fullName evidence="10">Glutamate--tRNA ligase</fullName>
        <ecNumber evidence="10">6.1.1.17</ecNumber>
    </recommendedName>
    <alternativeName>
        <fullName evidence="10">Glutamyl-tRNA synthetase</fullName>
        <shortName evidence="10">GluRS</shortName>
    </alternativeName>
</protein>
<dbReference type="PANTHER" id="PTHR43311:SF2">
    <property type="entry name" value="GLUTAMATE--TRNA LIGASE, MITOCHONDRIAL-RELATED"/>
    <property type="match status" value="1"/>
</dbReference>
<dbReference type="AlphaFoldDB" id="A0A660S5J1"/>
<dbReference type="GO" id="GO:0000049">
    <property type="term" value="F:tRNA binding"/>
    <property type="evidence" value="ECO:0007669"/>
    <property type="project" value="InterPro"/>
</dbReference>
<feature type="short sequence motif" description="'HIGH' region" evidence="10">
    <location>
        <begin position="10"/>
        <end position="20"/>
    </location>
</feature>
<keyword evidence="4 10" id="KW-0963">Cytoplasm</keyword>
<dbReference type="InterPro" id="IPR008925">
    <property type="entry name" value="aa_tRNA-synth_I_cd-bd_sf"/>
</dbReference>
<dbReference type="FunFam" id="3.40.50.620:FF:000007">
    <property type="entry name" value="Glutamate--tRNA ligase"/>
    <property type="match status" value="1"/>
</dbReference>
<dbReference type="Gene3D" id="3.40.50.620">
    <property type="entry name" value="HUPs"/>
    <property type="match status" value="1"/>
</dbReference>
<dbReference type="GO" id="GO:0004818">
    <property type="term" value="F:glutamate-tRNA ligase activity"/>
    <property type="evidence" value="ECO:0007669"/>
    <property type="project" value="UniProtKB-UniRule"/>
</dbReference>
<dbReference type="Gene3D" id="1.10.10.350">
    <property type="match status" value="1"/>
</dbReference>
<dbReference type="Pfam" id="PF19269">
    <property type="entry name" value="Anticodon_2"/>
    <property type="match status" value="1"/>
</dbReference>
<evidence type="ECO:0000256" key="7">
    <source>
        <dbReference type="ARBA" id="ARBA00022840"/>
    </source>
</evidence>
<comment type="subunit">
    <text evidence="3 10">Monomer.</text>
</comment>
<comment type="catalytic activity">
    <reaction evidence="10">
        <text>tRNA(Glu) + L-glutamate + ATP = L-glutamyl-tRNA(Glu) + AMP + diphosphate</text>
        <dbReference type="Rhea" id="RHEA:23540"/>
        <dbReference type="Rhea" id="RHEA-COMP:9663"/>
        <dbReference type="Rhea" id="RHEA-COMP:9680"/>
        <dbReference type="ChEBI" id="CHEBI:29985"/>
        <dbReference type="ChEBI" id="CHEBI:30616"/>
        <dbReference type="ChEBI" id="CHEBI:33019"/>
        <dbReference type="ChEBI" id="CHEBI:78442"/>
        <dbReference type="ChEBI" id="CHEBI:78520"/>
        <dbReference type="ChEBI" id="CHEBI:456215"/>
        <dbReference type="EC" id="6.1.1.17"/>
    </reaction>
</comment>
<keyword evidence="8 10" id="KW-0648">Protein biosynthesis</keyword>
<evidence type="ECO:0000256" key="8">
    <source>
        <dbReference type="ARBA" id="ARBA00022917"/>
    </source>
</evidence>
<dbReference type="NCBIfam" id="NF004315">
    <property type="entry name" value="PRK05710.1-4"/>
    <property type="match status" value="1"/>
</dbReference>
<gene>
    <name evidence="10" type="primary">gltX</name>
    <name evidence="13" type="ORF">DRP44_07305</name>
</gene>
<dbReference type="InterPro" id="IPR020751">
    <property type="entry name" value="aa-tRNA-synth_I_codon-bd_sub2"/>
</dbReference>
<dbReference type="Proteomes" id="UP000282321">
    <property type="component" value="Unassembled WGS sequence"/>
</dbReference>
<dbReference type="InterPro" id="IPR033910">
    <property type="entry name" value="GluRS_core"/>
</dbReference>
<dbReference type="NCBIfam" id="TIGR00464">
    <property type="entry name" value="gltX_bact"/>
    <property type="match status" value="1"/>
</dbReference>
<dbReference type="InterPro" id="IPR020058">
    <property type="entry name" value="Glu/Gln-tRNA-synth_Ib_cat-dom"/>
</dbReference>
<comment type="caution">
    <text evidence="13">The sequence shown here is derived from an EMBL/GenBank/DDBJ whole genome shotgun (WGS) entry which is preliminary data.</text>
</comment>
<dbReference type="PANTHER" id="PTHR43311">
    <property type="entry name" value="GLUTAMATE--TRNA LIGASE"/>
    <property type="match status" value="1"/>
</dbReference>